<dbReference type="SUPFAM" id="SSF116726">
    <property type="entry name" value="TrkA C-terminal domain-like"/>
    <property type="match status" value="2"/>
</dbReference>
<dbReference type="NCBIfam" id="TIGR03802">
    <property type="entry name" value="Asp_Ala_antiprt"/>
    <property type="match status" value="1"/>
</dbReference>
<feature type="transmembrane region" description="Helical" evidence="8">
    <location>
        <begin position="443"/>
        <end position="463"/>
    </location>
</feature>
<evidence type="ECO:0000256" key="7">
    <source>
        <dbReference type="ARBA" id="ARBA00023136"/>
    </source>
</evidence>
<feature type="transmembrane region" description="Helical" evidence="8">
    <location>
        <begin position="161"/>
        <end position="181"/>
    </location>
</feature>
<dbReference type="GO" id="GO:0008324">
    <property type="term" value="F:monoatomic cation transmembrane transporter activity"/>
    <property type="evidence" value="ECO:0007669"/>
    <property type="project" value="InterPro"/>
</dbReference>
<comment type="similarity">
    <text evidence="2">Belongs to the AAE transporter (TC 2.A.81) family.</text>
</comment>
<organism evidence="10 11">
    <name type="scientific">Limobrevibacterium gyesilva</name>
    <dbReference type="NCBI Taxonomy" id="2991712"/>
    <lineage>
        <taxon>Bacteria</taxon>
        <taxon>Pseudomonadati</taxon>
        <taxon>Pseudomonadota</taxon>
        <taxon>Alphaproteobacteria</taxon>
        <taxon>Acetobacterales</taxon>
        <taxon>Acetobacteraceae</taxon>
        <taxon>Limobrevibacterium</taxon>
    </lineage>
</organism>
<keyword evidence="6 8" id="KW-1133">Transmembrane helix</keyword>
<dbReference type="PROSITE" id="PS51202">
    <property type="entry name" value="RCK_C"/>
    <property type="match status" value="2"/>
</dbReference>
<dbReference type="RefSeq" id="WP_264712707.1">
    <property type="nucleotide sequence ID" value="NZ_JAPDNT010000002.1"/>
</dbReference>
<evidence type="ECO:0000256" key="2">
    <source>
        <dbReference type="ARBA" id="ARBA00009854"/>
    </source>
</evidence>
<evidence type="ECO:0000313" key="10">
    <source>
        <dbReference type="EMBL" id="MCW3474087.1"/>
    </source>
</evidence>
<dbReference type="GO" id="GO:0005886">
    <property type="term" value="C:plasma membrane"/>
    <property type="evidence" value="ECO:0007669"/>
    <property type="project" value="UniProtKB-SubCell"/>
</dbReference>
<evidence type="ECO:0000256" key="4">
    <source>
        <dbReference type="ARBA" id="ARBA00022475"/>
    </source>
</evidence>
<proteinExistence type="inferred from homology"/>
<keyword evidence="11" id="KW-1185">Reference proteome</keyword>
<dbReference type="NCBIfam" id="TIGR01625">
    <property type="entry name" value="YidE_YbjL_dupl"/>
    <property type="match status" value="1"/>
</dbReference>
<feature type="transmembrane region" description="Helical" evidence="8">
    <location>
        <begin position="537"/>
        <end position="560"/>
    </location>
</feature>
<dbReference type="Gene3D" id="3.30.70.1450">
    <property type="entry name" value="Regulator of K+ conductance, C-terminal domain"/>
    <property type="match status" value="1"/>
</dbReference>
<accession>A0AA41YRB5</accession>
<comment type="subcellular location">
    <subcellularLocation>
        <location evidence="1">Cell membrane</location>
        <topology evidence="1">Multi-pass membrane protein</topology>
    </subcellularLocation>
</comment>
<gene>
    <name evidence="10" type="primary">aspT</name>
    <name evidence="10" type="ORF">OL599_05800</name>
</gene>
<evidence type="ECO:0000256" key="3">
    <source>
        <dbReference type="ARBA" id="ARBA00022448"/>
    </source>
</evidence>
<feature type="transmembrane region" description="Helical" evidence="8">
    <location>
        <begin position="37"/>
        <end position="57"/>
    </location>
</feature>
<comment type="caution">
    <text evidence="10">The sequence shown here is derived from an EMBL/GenBank/DDBJ whole genome shotgun (WGS) entry which is preliminary data.</text>
</comment>
<feature type="transmembrane region" description="Helical" evidence="8">
    <location>
        <begin position="411"/>
        <end position="431"/>
    </location>
</feature>
<dbReference type="EMBL" id="JAPDNT010000002">
    <property type="protein sequence ID" value="MCW3474087.1"/>
    <property type="molecule type" value="Genomic_DNA"/>
</dbReference>
<dbReference type="Pfam" id="PF02080">
    <property type="entry name" value="TrkA_C"/>
    <property type="match status" value="2"/>
</dbReference>
<feature type="transmembrane region" description="Helical" evidence="8">
    <location>
        <begin position="92"/>
        <end position="112"/>
    </location>
</feature>
<evidence type="ECO:0000256" key="1">
    <source>
        <dbReference type="ARBA" id="ARBA00004651"/>
    </source>
</evidence>
<feature type="transmembrane region" description="Helical" evidence="8">
    <location>
        <begin position="386"/>
        <end position="405"/>
    </location>
</feature>
<dbReference type="InterPro" id="IPR006512">
    <property type="entry name" value="YidE_YbjL"/>
</dbReference>
<evidence type="ECO:0000313" key="11">
    <source>
        <dbReference type="Proteomes" id="UP001165679"/>
    </source>
</evidence>
<dbReference type="Pfam" id="PF06826">
    <property type="entry name" value="Asp-Al_Ex"/>
    <property type="match status" value="2"/>
</dbReference>
<reference evidence="10" key="1">
    <citation type="submission" date="2022-09" db="EMBL/GenBank/DDBJ databases">
        <title>Rhodovastum sp. nov. RN2-1 isolated from soil in Seongnam, South Korea.</title>
        <authorList>
            <person name="Le N.T."/>
        </authorList>
    </citation>
    <scope>NUCLEOTIDE SEQUENCE</scope>
    <source>
        <strain evidence="10">RN2-1</strain>
    </source>
</reference>
<keyword evidence="3" id="KW-0813">Transport</keyword>
<dbReference type="InterPro" id="IPR006037">
    <property type="entry name" value="RCK_C"/>
</dbReference>
<evidence type="ECO:0000256" key="5">
    <source>
        <dbReference type="ARBA" id="ARBA00022692"/>
    </source>
</evidence>
<dbReference type="InterPro" id="IPR050144">
    <property type="entry name" value="AAE_transporter"/>
</dbReference>
<evidence type="ECO:0000256" key="8">
    <source>
        <dbReference type="SAM" id="Phobius"/>
    </source>
</evidence>
<dbReference type="GO" id="GO:0006813">
    <property type="term" value="P:potassium ion transport"/>
    <property type="evidence" value="ECO:0007669"/>
    <property type="project" value="InterPro"/>
</dbReference>
<dbReference type="Proteomes" id="UP001165679">
    <property type="component" value="Unassembled WGS sequence"/>
</dbReference>
<evidence type="ECO:0000256" key="6">
    <source>
        <dbReference type="ARBA" id="ARBA00022989"/>
    </source>
</evidence>
<feature type="transmembrane region" description="Helical" evidence="8">
    <location>
        <begin position="507"/>
        <end position="525"/>
    </location>
</feature>
<evidence type="ECO:0000259" key="9">
    <source>
        <dbReference type="PROSITE" id="PS51202"/>
    </source>
</evidence>
<keyword evidence="4" id="KW-1003">Cell membrane</keyword>
<dbReference type="AlphaFoldDB" id="A0AA41YRB5"/>
<feature type="domain" description="RCK C-terminal" evidence="9">
    <location>
        <begin position="293"/>
        <end position="376"/>
    </location>
</feature>
<keyword evidence="5 8" id="KW-0812">Transmembrane</keyword>
<protein>
    <submittedName>
        <fullName evidence="10">Aspartate-alanine antiporter</fullName>
    </submittedName>
</protein>
<dbReference type="InterPro" id="IPR036721">
    <property type="entry name" value="RCK_C_sf"/>
</dbReference>
<feature type="transmembrane region" description="Helical" evidence="8">
    <location>
        <begin position="475"/>
        <end position="495"/>
    </location>
</feature>
<sequence length="561" mass="58257">MPLIDWLVGALRHHPEVTFFVTIGIGYMLGKLRFGKFTLGAVTGTLLAGVLVGQLGVTVSSDVKQCFFLLFLFSIGYRCGPQFFRGLRTEGLAMAAVSAIIAVTGLVVAYAASRVLGYDPGTGGGLIAGALTESATIGTAGDAITRLPIADAQKAALINNIPVAFAVTYLVGVIGAAWFLAQIAPRILGIDLVQACKDYELQMGGGKAREPGLISSYRAVEMRAYRIPDGSSVIGKPVAQIFPGVRVFVERIRRGAQLIDADQDTVLQPGDVAAISGPRKRLVESVEAELPEVEDPELLDMPAEVLPVVVTSQAVHGQTLSELSTIPSARGVYLRRILRNRTDVPILPATTVSRGDVLTLVGTQAHLEAAVRAIGRTEHPTETTDMVFVSAGIVAGALIGIPALAFGKLEIGLSLSVGVLLGGLLWGWLNSLRPIPGSIPGPALWIFESLGLAGFVAVVGLAAGPDFVRGLQTSGPSLLLAGAVTVLIPHLVGVLTGYHIFKMHPGILLGVCAGAGTATPALAAVQEAAKSTVPTLGYGVSYAVGNVLLALWGTVIVALLA</sequence>
<dbReference type="PANTHER" id="PTHR30445">
    <property type="entry name" value="K(+)_H(+) ANTIPORTER SUBUNIT KHTT"/>
    <property type="match status" value="1"/>
</dbReference>
<dbReference type="InterPro" id="IPR022457">
    <property type="entry name" value="Asp_Ala_antiprt"/>
</dbReference>
<name>A0AA41YRB5_9PROT</name>
<reference evidence="10" key="2">
    <citation type="submission" date="2022-10" db="EMBL/GenBank/DDBJ databases">
        <authorList>
            <person name="Trinh H.N."/>
        </authorList>
    </citation>
    <scope>NUCLEOTIDE SEQUENCE</scope>
    <source>
        <strain evidence="10">RN2-1</strain>
    </source>
</reference>
<keyword evidence="7 8" id="KW-0472">Membrane</keyword>
<feature type="domain" description="RCK C-terminal" evidence="9">
    <location>
        <begin position="210"/>
        <end position="292"/>
    </location>
</feature>
<dbReference type="PANTHER" id="PTHR30445:SF9">
    <property type="match status" value="1"/>
</dbReference>